<reference evidence="5" key="1">
    <citation type="submission" date="2016-09" db="EMBL/GenBank/DDBJ databases">
        <authorList>
            <person name="Lysoe E."/>
        </authorList>
    </citation>
    <scope>NUCLEOTIDE SEQUENCE [LARGE SCALE GENOMIC DNA]</scope>
    <source>
        <strain evidence="5">LJ96T</strain>
    </source>
</reference>
<dbReference type="PRINTS" id="PR00455">
    <property type="entry name" value="HTHTETR"/>
</dbReference>
<evidence type="ECO:0000256" key="1">
    <source>
        <dbReference type="ARBA" id="ARBA00023015"/>
    </source>
</evidence>
<dbReference type="InterPro" id="IPR009057">
    <property type="entry name" value="Homeodomain-like_sf"/>
</dbReference>
<evidence type="ECO:0000256" key="2">
    <source>
        <dbReference type="ARBA" id="ARBA00023125"/>
    </source>
</evidence>
<dbReference type="STRING" id="1440763.BJI69_09640"/>
<dbReference type="InterPro" id="IPR036271">
    <property type="entry name" value="Tet_transcr_reg_TetR-rel_C_sf"/>
</dbReference>
<name>A0A0G9HB00_9GAMM</name>
<dbReference type="PROSITE" id="PS50977">
    <property type="entry name" value="HTH_TETR_2"/>
    <property type="match status" value="1"/>
</dbReference>
<dbReference type="SUPFAM" id="SSF48498">
    <property type="entry name" value="Tetracyclin repressor-like, C-terminal domain"/>
    <property type="match status" value="1"/>
</dbReference>
<evidence type="ECO:0000313" key="4">
    <source>
        <dbReference type="EMBL" id="APG04130.1"/>
    </source>
</evidence>
<dbReference type="Gene3D" id="1.10.357.10">
    <property type="entry name" value="Tetracycline Repressor, domain 2"/>
    <property type="match status" value="1"/>
</dbReference>
<protein>
    <submittedName>
        <fullName evidence="4">TetR family transcriptional regulator</fullName>
    </submittedName>
</protein>
<dbReference type="PATRIC" id="fig|1440763.5.peg.2253"/>
<gene>
    <name evidence="4" type="ORF">BJI69_09640</name>
</gene>
<dbReference type="PANTHER" id="PTHR30055:SF234">
    <property type="entry name" value="HTH-TYPE TRANSCRIPTIONAL REGULATOR BETI"/>
    <property type="match status" value="1"/>
</dbReference>
<evidence type="ECO:0000313" key="5">
    <source>
        <dbReference type="Proteomes" id="UP000182987"/>
    </source>
</evidence>
<keyword evidence="5" id="KW-1185">Reference proteome</keyword>
<dbReference type="KEGG" id="lrz:BJI69_09640"/>
<dbReference type="OrthoDB" id="9809772at2"/>
<dbReference type="GO" id="GO:0003700">
    <property type="term" value="F:DNA-binding transcription factor activity"/>
    <property type="evidence" value="ECO:0007669"/>
    <property type="project" value="TreeGrafter"/>
</dbReference>
<dbReference type="EMBL" id="CP017480">
    <property type="protein sequence ID" value="APG04130.1"/>
    <property type="molecule type" value="Genomic_DNA"/>
</dbReference>
<dbReference type="PANTHER" id="PTHR30055">
    <property type="entry name" value="HTH-TYPE TRANSCRIPTIONAL REGULATOR RUTR"/>
    <property type="match status" value="1"/>
</dbReference>
<dbReference type="InterPro" id="IPR001647">
    <property type="entry name" value="HTH_TetR"/>
</dbReference>
<evidence type="ECO:0000256" key="3">
    <source>
        <dbReference type="ARBA" id="ARBA00023163"/>
    </source>
</evidence>
<keyword evidence="3" id="KW-0804">Transcription</keyword>
<dbReference type="Proteomes" id="UP000182987">
    <property type="component" value="Chromosome"/>
</dbReference>
<dbReference type="RefSeq" id="WP_046967959.1">
    <property type="nucleotide sequence ID" value="NZ_CP017480.1"/>
</dbReference>
<dbReference type="AlphaFoldDB" id="A0A0G9HB00"/>
<organism evidence="4 5">
    <name type="scientific">Luteibacter rhizovicinus DSM 16549</name>
    <dbReference type="NCBI Taxonomy" id="1440763"/>
    <lineage>
        <taxon>Bacteria</taxon>
        <taxon>Pseudomonadati</taxon>
        <taxon>Pseudomonadota</taxon>
        <taxon>Gammaproteobacteria</taxon>
        <taxon>Lysobacterales</taxon>
        <taxon>Rhodanobacteraceae</taxon>
        <taxon>Luteibacter</taxon>
    </lineage>
</organism>
<dbReference type="InterPro" id="IPR050109">
    <property type="entry name" value="HTH-type_TetR-like_transc_reg"/>
</dbReference>
<dbReference type="Pfam" id="PF00440">
    <property type="entry name" value="TetR_N"/>
    <property type="match status" value="1"/>
</dbReference>
<keyword evidence="1" id="KW-0805">Transcription regulation</keyword>
<dbReference type="GO" id="GO:0000976">
    <property type="term" value="F:transcription cis-regulatory region binding"/>
    <property type="evidence" value="ECO:0007669"/>
    <property type="project" value="TreeGrafter"/>
</dbReference>
<keyword evidence="2" id="KW-0238">DNA-binding</keyword>
<dbReference type="SUPFAM" id="SSF46689">
    <property type="entry name" value="Homeodomain-like"/>
    <property type="match status" value="1"/>
</dbReference>
<sequence length="181" mass="19428">MKASLGTIVREARELFRHHGYDGASMQDLATKVGLKKASLYTRFPTKEALVPEVLTLTNDELFVDLPAGDPLAAYALVLERIARGLSEQTRCVGLHLAYGASGPDTPEAALAVRGFFTGQRERLAALIAPSVGETRARELAGDAIARLEGATVWTVIEGDAAPMGRALRLSVEELASTLRR</sequence>
<proteinExistence type="predicted"/>
<accession>A0A0G9HB00</accession>